<dbReference type="PANTHER" id="PTHR47448:SF1">
    <property type="entry name" value="SERINE_THREONINE-PROTEIN KINASE STE7 HOMOLOG"/>
    <property type="match status" value="1"/>
</dbReference>
<dbReference type="FunFam" id="1.10.510.10:FF:000921">
    <property type="entry name" value="Serine/threonine-protein kinase STE7"/>
    <property type="match status" value="1"/>
</dbReference>
<evidence type="ECO:0000256" key="9">
    <source>
        <dbReference type="RuleBase" id="RU000304"/>
    </source>
</evidence>
<dbReference type="SUPFAM" id="SSF56112">
    <property type="entry name" value="Protein kinase-like (PK-like)"/>
    <property type="match status" value="1"/>
</dbReference>
<sequence>MLSKAPLRKKRNFKNLTLQNSPVVVGSPPPSEPTTANDLNKPENEKSNTTAASAATKQTVGGYNGPPDYTQLCEQLSELEIGLELRLDLRPEDFTSIDELGRGNGGTVCKVLHVRTSTVMARKIVHVDANMNVRKQIMRELQFMHDCNSKHIVSFYGAFMNGGDISICMEYMDAGSLDQIYKKNGPFPLDVLKKVGYAIVDGLIYLYDEHRIIHRDLKPSNVLVNSQGQIKLCDFGVSGQLINSVADTFVGTSSYMSPERIMGSPYSVKSDVWSLGITLMELALGRFPFPPEGTPLSIFELLQHIVHEPVPVFPANKKYPSDLTDFVAKCLTKDVKLRATPNDLMNHQYLVSAATEKVDLVKWASSIV</sequence>
<feature type="region of interest" description="Disordered" evidence="10">
    <location>
        <begin position="1"/>
        <end position="64"/>
    </location>
</feature>
<dbReference type="GO" id="GO:0005524">
    <property type="term" value="F:ATP binding"/>
    <property type="evidence" value="ECO:0007669"/>
    <property type="project" value="UniProtKB-UniRule"/>
</dbReference>
<dbReference type="EMBL" id="AMYB01000007">
    <property type="protein sequence ID" value="OAC99728.1"/>
    <property type="molecule type" value="Genomic_DNA"/>
</dbReference>
<evidence type="ECO:0000313" key="13">
    <source>
        <dbReference type="Proteomes" id="UP000077051"/>
    </source>
</evidence>
<reference evidence="12 13" key="1">
    <citation type="submission" date="2015-06" db="EMBL/GenBank/DDBJ databases">
        <title>Expansion of signal transduction pathways in fungi by whole-genome duplication.</title>
        <authorList>
            <consortium name="DOE Joint Genome Institute"/>
            <person name="Corrochano L.M."/>
            <person name="Kuo A."/>
            <person name="Marcet-Houben M."/>
            <person name="Polaino S."/>
            <person name="Salamov A."/>
            <person name="Villalobos J.M."/>
            <person name="Alvarez M.I."/>
            <person name="Avalos J."/>
            <person name="Benito E.P."/>
            <person name="Benoit I."/>
            <person name="Burger G."/>
            <person name="Camino L.P."/>
            <person name="Canovas D."/>
            <person name="Cerda-Olmedo E."/>
            <person name="Cheng J.-F."/>
            <person name="Dominguez A."/>
            <person name="Elias M."/>
            <person name="Eslava A.P."/>
            <person name="Glaser F."/>
            <person name="Grimwood J."/>
            <person name="Gutierrez G."/>
            <person name="Heitman J."/>
            <person name="Henrissat B."/>
            <person name="Iturriaga E.A."/>
            <person name="Lang B.F."/>
            <person name="Lavin J.L."/>
            <person name="Lee S."/>
            <person name="Li W."/>
            <person name="Lindquist E."/>
            <person name="Lopez-Garcia S."/>
            <person name="Luque E.M."/>
            <person name="Marcos A.T."/>
            <person name="Martin J."/>
            <person name="Mccluskey K."/>
            <person name="Medina H.R."/>
            <person name="Miralles-Duran A."/>
            <person name="Miyazaki A."/>
            <person name="Munoz-Torres E."/>
            <person name="Oguiza J.A."/>
            <person name="Ohm R."/>
            <person name="Olmedo M."/>
            <person name="Orejas M."/>
            <person name="Ortiz-Castellanos L."/>
            <person name="Pisabarro A.G."/>
            <person name="Rodriguez-Romero J."/>
            <person name="Ruiz-Herrera J."/>
            <person name="Ruiz-Vazquez R."/>
            <person name="Sanz C."/>
            <person name="Schackwitz W."/>
            <person name="Schmutz J."/>
            <person name="Shahriari M."/>
            <person name="Shelest E."/>
            <person name="Silva-Franco F."/>
            <person name="Soanes D."/>
            <person name="Syed K."/>
            <person name="Tagua V.G."/>
            <person name="Talbot N.J."/>
            <person name="Thon M."/>
            <person name="De Vries R.P."/>
            <person name="Wiebenga A."/>
            <person name="Yadav J.S."/>
            <person name="Braun E.L."/>
            <person name="Baker S."/>
            <person name="Garre V."/>
            <person name="Horwitz B."/>
            <person name="Torres-Martinez S."/>
            <person name="Idnurm A."/>
            <person name="Herrera-Estrella A."/>
            <person name="Gabaldon T."/>
            <person name="Grigoriev I.V."/>
        </authorList>
    </citation>
    <scope>NUCLEOTIDE SEQUENCE [LARGE SCALE GENOMIC DNA]</scope>
    <source>
        <strain evidence="12 13">CBS 277.49</strain>
    </source>
</reference>
<evidence type="ECO:0000256" key="6">
    <source>
        <dbReference type="ARBA" id="ARBA00022840"/>
    </source>
</evidence>
<dbReference type="GO" id="GO:0071507">
    <property type="term" value="P:pheromone response MAPK cascade"/>
    <property type="evidence" value="ECO:0007669"/>
    <property type="project" value="UniProtKB-ARBA"/>
</dbReference>
<evidence type="ECO:0000256" key="7">
    <source>
        <dbReference type="ARBA" id="ARBA00038035"/>
    </source>
</evidence>
<evidence type="ECO:0000256" key="4">
    <source>
        <dbReference type="ARBA" id="ARBA00022741"/>
    </source>
</evidence>
<dbReference type="GO" id="GO:0004708">
    <property type="term" value="F:MAP kinase kinase activity"/>
    <property type="evidence" value="ECO:0007669"/>
    <property type="project" value="UniProtKB-ARBA"/>
</dbReference>
<dbReference type="InterPro" id="IPR008271">
    <property type="entry name" value="Ser/Thr_kinase_AS"/>
</dbReference>
<evidence type="ECO:0000256" key="3">
    <source>
        <dbReference type="ARBA" id="ARBA00022679"/>
    </source>
</evidence>
<accession>A0A168IA11</accession>
<dbReference type="Gene3D" id="3.30.200.20">
    <property type="entry name" value="Phosphorylase Kinase, domain 1"/>
    <property type="match status" value="1"/>
</dbReference>
<keyword evidence="5" id="KW-0418">Kinase</keyword>
<evidence type="ECO:0000256" key="5">
    <source>
        <dbReference type="ARBA" id="ARBA00022777"/>
    </source>
</evidence>
<dbReference type="InterPro" id="IPR000719">
    <property type="entry name" value="Prot_kinase_dom"/>
</dbReference>
<evidence type="ECO:0000256" key="1">
    <source>
        <dbReference type="ARBA" id="ARBA00022527"/>
    </source>
</evidence>
<evidence type="ECO:0000256" key="2">
    <source>
        <dbReference type="ARBA" id="ARBA00022553"/>
    </source>
</evidence>
<proteinExistence type="inferred from homology"/>
<dbReference type="GO" id="GO:0004674">
    <property type="term" value="F:protein serine/threonine kinase activity"/>
    <property type="evidence" value="ECO:0007669"/>
    <property type="project" value="UniProtKB-KW"/>
</dbReference>
<keyword evidence="3" id="KW-0808">Transferase</keyword>
<dbReference type="Pfam" id="PF00069">
    <property type="entry name" value="Pkinase"/>
    <property type="match status" value="1"/>
</dbReference>
<dbReference type="AlphaFoldDB" id="A0A168IA11"/>
<dbReference type="SMART" id="SM00220">
    <property type="entry name" value="S_TKc"/>
    <property type="match status" value="1"/>
</dbReference>
<dbReference type="PROSITE" id="PS00107">
    <property type="entry name" value="PROTEIN_KINASE_ATP"/>
    <property type="match status" value="1"/>
</dbReference>
<keyword evidence="13" id="KW-1185">Reference proteome</keyword>
<dbReference type="InterPro" id="IPR050915">
    <property type="entry name" value="MAP_kinase_kinase"/>
</dbReference>
<feature type="compositionally biased region" description="Basic residues" evidence="10">
    <location>
        <begin position="1"/>
        <end position="13"/>
    </location>
</feature>
<organism evidence="12 13">
    <name type="scientific">Mucor lusitanicus CBS 277.49</name>
    <dbReference type="NCBI Taxonomy" id="747725"/>
    <lineage>
        <taxon>Eukaryota</taxon>
        <taxon>Fungi</taxon>
        <taxon>Fungi incertae sedis</taxon>
        <taxon>Mucoromycota</taxon>
        <taxon>Mucoromycotina</taxon>
        <taxon>Mucoromycetes</taxon>
        <taxon>Mucorales</taxon>
        <taxon>Mucorineae</taxon>
        <taxon>Mucoraceae</taxon>
        <taxon>Mucor</taxon>
    </lineage>
</organism>
<protein>
    <recommendedName>
        <fullName evidence="11">Protein kinase domain-containing protein</fullName>
    </recommendedName>
</protein>
<evidence type="ECO:0000256" key="10">
    <source>
        <dbReference type="SAM" id="MobiDB-lite"/>
    </source>
</evidence>
<dbReference type="OrthoDB" id="10252354at2759"/>
<dbReference type="PROSITE" id="PS50011">
    <property type="entry name" value="PROTEIN_KINASE_DOM"/>
    <property type="match status" value="1"/>
</dbReference>
<dbReference type="VEuPathDB" id="FungiDB:MUCCIDRAFT_113165"/>
<comment type="similarity">
    <text evidence="7">Belongs to the protein kinase superfamily. STE Ser/Thr protein kinase family. MAP kinase kinase subfamily.</text>
</comment>
<evidence type="ECO:0000259" key="11">
    <source>
        <dbReference type="PROSITE" id="PS50011"/>
    </source>
</evidence>
<feature type="domain" description="Protein kinase" evidence="11">
    <location>
        <begin position="94"/>
        <end position="350"/>
    </location>
</feature>
<dbReference type="InterPro" id="IPR011009">
    <property type="entry name" value="Kinase-like_dom_sf"/>
</dbReference>
<comment type="caution">
    <text evidence="12">The sequence shown here is derived from an EMBL/GenBank/DDBJ whole genome shotgun (WGS) entry which is preliminary data.</text>
</comment>
<keyword evidence="6 8" id="KW-0067">ATP-binding</keyword>
<dbReference type="Proteomes" id="UP000077051">
    <property type="component" value="Unassembled WGS sequence"/>
</dbReference>
<evidence type="ECO:0000256" key="8">
    <source>
        <dbReference type="PROSITE-ProRule" id="PRU10141"/>
    </source>
</evidence>
<feature type="compositionally biased region" description="Low complexity" evidence="10">
    <location>
        <begin position="49"/>
        <end position="59"/>
    </location>
</feature>
<gene>
    <name evidence="12" type="ORF">MUCCIDRAFT_113165</name>
</gene>
<dbReference type="PROSITE" id="PS00108">
    <property type="entry name" value="PROTEIN_KINASE_ST"/>
    <property type="match status" value="1"/>
</dbReference>
<dbReference type="Gene3D" id="1.10.510.10">
    <property type="entry name" value="Transferase(Phosphotransferase) domain 1"/>
    <property type="match status" value="1"/>
</dbReference>
<name>A0A168IA11_MUCCL</name>
<dbReference type="FunFam" id="3.30.200.20:FF:000040">
    <property type="entry name" value="Dual specificity mitogen-activated protein kinase kinase"/>
    <property type="match status" value="1"/>
</dbReference>
<dbReference type="STRING" id="747725.A0A168IA11"/>
<feature type="binding site" evidence="8">
    <location>
        <position position="123"/>
    </location>
    <ligand>
        <name>ATP</name>
        <dbReference type="ChEBI" id="CHEBI:30616"/>
    </ligand>
</feature>
<dbReference type="InterPro" id="IPR017441">
    <property type="entry name" value="Protein_kinase_ATP_BS"/>
</dbReference>
<keyword evidence="1 9" id="KW-0723">Serine/threonine-protein kinase</keyword>
<keyword evidence="2" id="KW-0597">Phosphoprotein</keyword>
<evidence type="ECO:0000313" key="12">
    <source>
        <dbReference type="EMBL" id="OAC99728.1"/>
    </source>
</evidence>
<dbReference type="PANTHER" id="PTHR47448">
    <property type="entry name" value="DUAL SPECIFICITY MITOGEN-ACTIVATED PROTEIN KINASE KINASE DSOR1-LIKE PROTEIN"/>
    <property type="match status" value="1"/>
</dbReference>
<keyword evidence="4 8" id="KW-0547">Nucleotide-binding</keyword>